<dbReference type="Proteomes" id="UP001196765">
    <property type="component" value="Unassembled WGS sequence"/>
</dbReference>
<accession>A0AAW4N274</accession>
<dbReference type="AlphaFoldDB" id="A0AAW4N274"/>
<organism evidence="2 3">
    <name type="scientific">Segatella copri</name>
    <dbReference type="NCBI Taxonomy" id="165179"/>
    <lineage>
        <taxon>Bacteria</taxon>
        <taxon>Pseudomonadati</taxon>
        <taxon>Bacteroidota</taxon>
        <taxon>Bacteroidia</taxon>
        <taxon>Bacteroidales</taxon>
        <taxon>Prevotellaceae</taxon>
        <taxon>Segatella</taxon>
    </lineage>
</organism>
<feature type="coiled-coil region" evidence="1">
    <location>
        <begin position="290"/>
        <end position="331"/>
    </location>
</feature>
<reference evidence="2" key="1">
    <citation type="submission" date="2021-06" db="EMBL/GenBank/DDBJ databases">
        <title>Collection of gut derived symbiotic bacterial strains cultured from healthy donors.</title>
        <authorList>
            <person name="Lin H."/>
            <person name="Littmann E."/>
            <person name="Pamer E.G."/>
        </authorList>
    </citation>
    <scope>NUCLEOTIDE SEQUENCE</scope>
    <source>
        <strain evidence="2">MSK.21.74</strain>
    </source>
</reference>
<proteinExistence type="predicted"/>
<keyword evidence="1" id="KW-0175">Coiled coil</keyword>
<evidence type="ECO:0000256" key="1">
    <source>
        <dbReference type="SAM" id="Coils"/>
    </source>
</evidence>
<gene>
    <name evidence="2" type="ORF">KSW82_14380</name>
</gene>
<protein>
    <submittedName>
        <fullName evidence="2">Uncharacterized protein</fullName>
    </submittedName>
</protein>
<sequence length="358" mass="42594">MKIKEILFDYTNPIDIPTKNLADDANTILDNFKKALHDNVGSPYNTEKRYRVYFKSINTCFKHCILHNKKSKTGIFVNQYKNYSIDTAAKEYYDFTVSRNNLLMDYTFQKLYEMTLVEVSILLFTYEKIYDFQIKYAIIHLLRNRFKYYSVDWEENYTILPFQYDGDEIERAYNWILNTETTDLPKIANEQVTKFHRQKAEILTPKSIMEPRNKDDLEFLIKDCTSQTERKQIIANHFHISISTAQRMMKKFGLLNKSFKEIHEERSAREHEEIKTLITNQHAETNEVISEQAQTIIDLLNQQLNAMSKQIDKLSDELESLRDENFKLKTSQSIFPNNQNKDWFVDTDFLNKTTPIIR</sequence>
<dbReference type="RefSeq" id="WP_217745063.1">
    <property type="nucleotide sequence ID" value="NZ_JAHOEI010000081.1"/>
</dbReference>
<evidence type="ECO:0000313" key="2">
    <source>
        <dbReference type="EMBL" id="MBV3388912.1"/>
    </source>
</evidence>
<name>A0AAW4N274_9BACT</name>
<comment type="caution">
    <text evidence="2">The sequence shown here is derived from an EMBL/GenBank/DDBJ whole genome shotgun (WGS) entry which is preliminary data.</text>
</comment>
<dbReference type="EMBL" id="JAHOEI010000081">
    <property type="protein sequence ID" value="MBV3388912.1"/>
    <property type="molecule type" value="Genomic_DNA"/>
</dbReference>
<evidence type="ECO:0000313" key="3">
    <source>
        <dbReference type="Proteomes" id="UP001196765"/>
    </source>
</evidence>